<dbReference type="InterPro" id="IPR022761">
    <property type="entry name" value="Fumarate_lyase_N"/>
</dbReference>
<evidence type="ECO:0000259" key="2">
    <source>
        <dbReference type="Pfam" id="PF00206"/>
    </source>
</evidence>
<feature type="domain" description="Argininosuccinate lyase C-terminal" evidence="3">
    <location>
        <begin position="127"/>
        <end position="194"/>
    </location>
</feature>
<evidence type="ECO:0000313" key="4">
    <source>
        <dbReference type="EMBL" id="KAF5659276.1"/>
    </source>
</evidence>
<evidence type="ECO:0000313" key="5">
    <source>
        <dbReference type="Proteomes" id="UP000572754"/>
    </source>
</evidence>
<dbReference type="Gene3D" id="1.20.200.10">
    <property type="entry name" value="Fumarase/aspartase (Central domain)"/>
    <property type="match status" value="1"/>
</dbReference>
<name>A0A8H5SUI1_FUSCI</name>
<dbReference type="Pfam" id="PF00206">
    <property type="entry name" value="Lyase_1"/>
    <property type="match status" value="1"/>
</dbReference>
<proteinExistence type="inferred from homology"/>
<dbReference type="Pfam" id="PF14698">
    <property type="entry name" value="ASL_C2"/>
    <property type="match status" value="1"/>
</dbReference>
<gene>
    <name evidence="4" type="ORF">FCIRC_12558</name>
</gene>
<dbReference type="Gene3D" id="1.10.40.30">
    <property type="entry name" value="Fumarase/aspartase (C-terminal domain)"/>
    <property type="match status" value="1"/>
</dbReference>
<dbReference type="InterPro" id="IPR008948">
    <property type="entry name" value="L-Aspartase-like"/>
</dbReference>
<dbReference type="SUPFAM" id="SSF48557">
    <property type="entry name" value="L-aspartase-like"/>
    <property type="match status" value="1"/>
</dbReference>
<reference evidence="5" key="1">
    <citation type="journal article" date="2020" name="BMC Genomics">
        <title>Correction to: Identification and distribution of gene clusters required for synthesis of sphingolipid metabolism inhibitors in diverse species of the filamentous fungus Fusarium.</title>
        <authorList>
            <person name="Kim H.S."/>
            <person name="Lohmar J.M."/>
            <person name="Busman M."/>
            <person name="Brown D.W."/>
            <person name="Naumann T.A."/>
            <person name="Divon H.H."/>
            <person name="Lysoe E."/>
            <person name="Uhlig S."/>
            <person name="Proctor R.H."/>
        </authorList>
    </citation>
    <scope>NUCLEOTIDE SEQUENCE [LARGE SCALE GENOMIC DNA]</scope>
    <source>
        <strain evidence="5">NRRL 25331</strain>
    </source>
</reference>
<comment type="similarity">
    <text evidence="1">Belongs to the lyase 1 family. Argininosuccinate lyase subfamily.</text>
</comment>
<dbReference type="PANTHER" id="PTHR43814:SF1">
    <property type="entry name" value="ARGININOSUCCINATE LYASE"/>
    <property type="match status" value="1"/>
</dbReference>
<dbReference type="GO" id="GO:0042450">
    <property type="term" value="P:L-arginine biosynthetic process via ornithine"/>
    <property type="evidence" value="ECO:0007669"/>
    <property type="project" value="InterPro"/>
</dbReference>
<dbReference type="EMBL" id="JAAQPE010000556">
    <property type="protein sequence ID" value="KAF5659276.1"/>
    <property type="molecule type" value="Genomic_DNA"/>
</dbReference>
<dbReference type="AlphaFoldDB" id="A0A8H5SUI1"/>
<sequence length="219" mass="24284">MWNSMDAVADRDFVTEFLAWGTMFMGHISRLSEDLIFYSTAELGFKKNPDGLELLRGKAGRAFGHFAGVYCATKGIPRTYNKDLQESWEPMLDHVKTISDSVQIANGILSTLKLRPERMTASLNPSLLATDVADALVKISVPFREAHHISGRVVAKSEELGITMDQLSLEQLQTIDSRFPDNIKDVFNYEASVESRSAQGGTSQGRVLEQIEVLKGMLA</sequence>
<accession>A0A8H5SUI1</accession>
<protein>
    <submittedName>
        <fullName evidence="4">Argininosuccinate lyase</fullName>
    </submittedName>
</protein>
<reference evidence="4 5" key="2">
    <citation type="submission" date="2020-05" db="EMBL/GenBank/DDBJ databases">
        <title>Identification and distribution of gene clusters putatively required for synthesis of sphingolipid metabolism inhibitors in phylogenetically diverse species of the filamentous fungus Fusarium.</title>
        <authorList>
            <person name="Kim H.-S."/>
            <person name="Busman M."/>
            <person name="Brown D.W."/>
            <person name="Divon H."/>
            <person name="Uhlig S."/>
            <person name="Proctor R.H."/>
        </authorList>
    </citation>
    <scope>NUCLEOTIDE SEQUENCE [LARGE SCALE GENOMIC DNA]</scope>
    <source>
        <strain evidence="4 5">NRRL 25331</strain>
    </source>
</reference>
<feature type="domain" description="Fumarate lyase N-terminal" evidence="2">
    <location>
        <begin position="3"/>
        <end position="46"/>
    </location>
</feature>
<dbReference type="GO" id="GO:0004056">
    <property type="term" value="F:argininosuccinate lyase activity"/>
    <property type="evidence" value="ECO:0007669"/>
    <property type="project" value="InterPro"/>
</dbReference>
<dbReference type="Proteomes" id="UP000572754">
    <property type="component" value="Unassembled WGS sequence"/>
</dbReference>
<dbReference type="GO" id="GO:0005829">
    <property type="term" value="C:cytosol"/>
    <property type="evidence" value="ECO:0007669"/>
    <property type="project" value="TreeGrafter"/>
</dbReference>
<organism evidence="4 5">
    <name type="scientific">Fusarium circinatum</name>
    <name type="common">Pitch canker fungus</name>
    <name type="synonym">Gibberella circinata</name>
    <dbReference type="NCBI Taxonomy" id="48490"/>
    <lineage>
        <taxon>Eukaryota</taxon>
        <taxon>Fungi</taxon>
        <taxon>Dikarya</taxon>
        <taxon>Ascomycota</taxon>
        <taxon>Pezizomycotina</taxon>
        <taxon>Sordariomycetes</taxon>
        <taxon>Hypocreomycetidae</taxon>
        <taxon>Hypocreales</taxon>
        <taxon>Nectriaceae</taxon>
        <taxon>Fusarium</taxon>
        <taxon>Fusarium fujikuroi species complex</taxon>
    </lineage>
</organism>
<dbReference type="FunFam" id="1.10.40.30:FF:000001">
    <property type="entry name" value="Argininosuccinate lyase"/>
    <property type="match status" value="1"/>
</dbReference>
<comment type="caution">
    <text evidence="4">The sequence shown here is derived from an EMBL/GenBank/DDBJ whole genome shotgun (WGS) entry which is preliminary data.</text>
</comment>
<keyword evidence="5" id="KW-1185">Reference proteome</keyword>
<dbReference type="InterPro" id="IPR029419">
    <property type="entry name" value="Arg_succ_lyase_C"/>
</dbReference>
<dbReference type="PANTHER" id="PTHR43814">
    <property type="entry name" value="ARGININOSUCCINATE LYASE"/>
    <property type="match status" value="1"/>
</dbReference>
<evidence type="ECO:0000259" key="3">
    <source>
        <dbReference type="Pfam" id="PF14698"/>
    </source>
</evidence>
<evidence type="ECO:0000256" key="1">
    <source>
        <dbReference type="ARBA" id="ARBA00010755"/>
    </source>
</evidence>
<keyword evidence="4" id="KW-0456">Lyase</keyword>
<dbReference type="InterPro" id="IPR009049">
    <property type="entry name" value="Argininosuccinate_lyase"/>
</dbReference>
<dbReference type="FunFam" id="1.20.200.10:FF:000015">
    <property type="entry name" value="argininosuccinate lyase isoform X2"/>
    <property type="match status" value="1"/>
</dbReference>